<feature type="non-terminal residue" evidence="1">
    <location>
        <position position="1"/>
    </location>
</feature>
<sequence length="103" mass="11245">MRKTQIIKTLMIAVFIAASTSSSSSAEYVTSPGSTFFQQVVLMHERSPDLNIQVNRISEKKATVNVTSSRTGKPIKGANIFSMTRANEVFLLGETNSKGSLNF</sequence>
<name>A0A382FKI7_9ZZZZ</name>
<organism evidence="1">
    <name type="scientific">marine metagenome</name>
    <dbReference type="NCBI Taxonomy" id="408172"/>
    <lineage>
        <taxon>unclassified sequences</taxon>
        <taxon>metagenomes</taxon>
        <taxon>ecological metagenomes</taxon>
    </lineage>
</organism>
<evidence type="ECO:0000313" key="1">
    <source>
        <dbReference type="EMBL" id="SVB63588.1"/>
    </source>
</evidence>
<feature type="non-terminal residue" evidence="1">
    <location>
        <position position="103"/>
    </location>
</feature>
<dbReference type="AlphaFoldDB" id="A0A382FKI7"/>
<dbReference type="EMBL" id="UINC01050526">
    <property type="protein sequence ID" value="SVB63588.1"/>
    <property type="molecule type" value="Genomic_DNA"/>
</dbReference>
<gene>
    <name evidence="1" type="ORF">METZ01_LOCUS216442</name>
</gene>
<reference evidence="1" key="1">
    <citation type="submission" date="2018-05" db="EMBL/GenBank/DDBJ databases">
        <authorList>
            <person name="Lanie J.A."/>
            <person name="Ng W.-L."/>
            <person name="Kazmierczak K.M."/>
            <person name="Andrzejewski T.M."/>
            <person name="Davidsen T.M."/>
            <person name="Wayne K.J."/>
            <person name="Tettelin H."/>
            <person name="Glass J.I."/>
            <person name="Rusch D."/>
            <person name="Podicherti R."/>
            <person name="Tsui H.-C.T."/>
            <person name="Winkler M.E."/>
        </authorList>
    </citation>
    <scope>NUCLEOTIDE SEQUENCE</scope>
</reference>
<protein>
    <submittedName>
        <fullName evidence="1">Uncharacterized protein</fullName>
    </submittedName>
</protein>
<accession>A0A382FKI7</accession>
<proteinExistence type="predicted"/>